<sequence>MDQSYVELARKLRELGWWRDFSAEDAAAGERAVAEGAHPLGGLATLDEEPGERYFDVDGETMAEGGVARVLRRELGPALAGHGVELRFEELNYPDSVETGDYVIAINGRRCVVWTPADWAAGNPWYVSTVRPLAVINDLLAEAGAVSRIYTLYPGSNQGEAWLIDPRIVDVIADSGVIKAEAMPVLPGRR</sequence>
<dbReference type="EMBL" id="JBHTMK010000065">
    <property type="protein sequence ID" value="MFD1373381.1"/>
    <property type="molecule type" value="Genomic_DNA"/>
</dbReference>
<accession>A0ABW4ART6</accession>
<evidence type="ECO:0000313" key="2">
    <source>
        <dbReference type="Proteomes" id="UP001597183"/>
    </source>
</evidence>
<dbReference type="RefSeq" id="WP_317791783.1">
    <property type="nucleotide sequence ID" value="NZ_AP028461.1"/>
</dbReference>
<evidence type="ECO:0000313" key="1">
    <source>
        <dbReference type="EMBL" id="MFD1373381.1"/>
    </source>
</evidence>
<gene>
    <name evidence="1" type="ORF">ACFQ5G_49315</name>
</gene>
<keyword evidence="2" id="KW-1185">Reference proteome</keyword>
<comment type="caution">
    <text evidence="1">The sequence shown here is derived from an EMBL/GenBank/DDBJ whole genome shotgun (WGS) entry which is preliminary data.</text>
</comment>
<name>A0ABW4ART6_9ACTN</name>
<organism evidence="1 2">
    <name type="scientific">Actinoplanes sichuanensis</name>
    <dbReference type="NCBI Taxonomy" id="512349"/>
    <lineage>
        <taxon>Bacteria</taxon>
        <taxon>Bacillati</taxon>
        <taxon>Actinomycetota</taxon>
        <taxon>Actinomycetes</taxon>
        <taxon>Micromonosporales</taxon>
        <taxon>Micromonosporaceae</taxon>
        <taxon>Actinoplanes</taxon>
    </lineage>
</organism>
<reference evidence="2" key="1">
    <citation type="journal article" date="2019" name="Int. J. Syst. Evol. Microbiol.">
        <title>The Global Catalogue of Microorganisms (GCM) 10K type strain sequencing project: providing services to taxonomists for standard genome sequencing and annotation.</title>
        <authorList>
            <consortium name="The Broad Institute Genomics Platform"/>
            <consortium name="The Broad Institute Genome Sequencing Center for Infectious Disease"/>
            <person name="Wu L."/>
            <person name="Ma J."/>
        </authorList>
    </citation>
    <scope>NUCLEOTIDE SEQUENCE [LARGE SCALE GENOMIC DNA]</scope>
    <source>
        <strain evidence="2">CCM 7526</strain>
    </source>
</reference>
<protein>
    <submittedName>
        <fullName evidence="1">Uncharacterized protein</fullName>
    </submittedName>
</protein>
<proteinExistence type="predicted"/>
<dbReference type="Proteomes" id="UP001597183">
    <property type="component" value="Unassembled WGS sequence"/>
</dbReference>